<evidence type="ECO:0000256" key="2">
    <source>
        <dbReference type="ARBA" id="ARBA00023125"/>
    </source>
</evidence>
<gene>
    <name evidence="5" type="ORF">WB403_12670</name>
</gene>
<comment type="caution">
    <text evidence="5">The sequence shown here is derived from an EMBL/GenBank/DDBJ whole genome shotgun (WGS) entry which is preliminary data.</text>
</comment>
<reference evidence="5 6" key="1">
    <citation type="submission" date="2024-03" db="EMBL/GenBank/DDBJ databases">
        <title>First Report of Pectobacterium brasiliscabiei causing potato scab in china.</title>
        <authorList>
            <person name="Handique U."/>
        </authorList>
    </citation>
    <scope>NUCLEOTIDE SEQUENCE [LARGE SCALE GENOMIC DNA]</scope>
    <source>
        <strain evidence="5 6">ZRIMU1503</strain>
    </source>
</reference>
<proteinExistence type="predicted"/>
<dbReference type="Proteomes" id="UP001365781">
    <property type="component" value="Unassembled WGS sequence"/>
</dbReference>
<evidence type="ECO:0000313" key="6">
    <source>
        <dbReference type="Proteomes" id="UP001365781"/>
    </source>
</evidence>
<dbReference type="PANTHER" id="PTHR44688">
    <property type="entry name" value="DNA-BINDING TRANSCRIPTIONAL ACTIVATOR DEVR_DOSR"/>
    <property type="match status" value="1"/>
</dbReference>
<name>A0ABU8GA14_9ACTN</name>
<evidence type="ECO:0000256" key="3">
    <source>
        <dbReference type="ARBA" id="ARBA00023163"/>
    </source>
</evidence>
<dbReference type="SMART" id="SM00421">
    <property type="entry name" value="HTH_LUXR"/>
    <property type="match status" value="1"/>
</dbReference>
<keyword evidence="2" id="KW-0238">DNA-binding</keyword>
<dbReference type="InterPro" id="IPR000792">
    <property type="entry name" value="Tscrpt_reg_LuxR_C"/>
</dbReference>
<feature type="domain" description="HTH luxR-type" evidence="4">
    <location>
        <begin position="47"/>
        <end position="112"/>
    </location>
</feature>
<dbReference type="PRINTS" id="PR00038">
    <property type="entry name" value="HTHLUXR"/>
</dbReference>
<protein>
    <submittedName>
        <fullName evidence="5">LuxR C-terminal-related transcriptional regulator</fullName>
    </submittedName>
</protein>
<dbReference type="CDD" id="cd06170">
    <property type="entry name" value="LuxR_C_like"/>
    <property type="match status" value="1"/>
</dbReference>
<organism evidence="5 6">
    <name type="scientific">Streptomyces brasiliscabiei</name>
    <dbReference type="NCBI Taxonomy" id="2736302"/>
    <lineage>
        <taxon>Bacteria</taxon>
        <taxon>Bacillati</taxon>
        <taxon>Actinomycetota</taxon>
        <taxon>Actinomycetes</taxon>
        <taxon>Kitasatosporales</taxon>
        <taxon>Streptomycetaceae</taxon>
        <taxon>Streptomyces</taxon>
    </lineage>
</organism>
<evidence type="ECO:0000256" key="1">
    <source>
        <dbReference type="ARBA" id="ARBA00023015"/>
    </source>
</evidence>
<sequence length="216" mass="24179">MTADPLSAAQRRSIEMWARRNQDTPPGRIIAVLMAEIDRLKAPRRPAPPEGCPLTERQLSVLTTVAAGASRAEVGRWLDITENSVKSHLKMVYKVLRVSSTAQAVAMAVRYGWIPDEDLNLPDPAGLEPARLIKERQEYYDRAAALRAHPREWKVVADYTTSGSAKQSAYRLRVGKFKAFRPVGWYEAKAFTENGKHFVRARYLGDPSSSARRATS</sequence>
<dbReference type="RefSeq" id="WP_336558322.1">
    <property type="nucleotide sequence ID" value="NZ_JBBAYL010000004.1"/>
</dbReference>
<keyword evidence="6" id="KW-1185">Reference proteome</keyword>
<dbReference type="InterPro" id="IPR036388">
    <property type="entry name" value="WH-like_DNA-bd_sf"/>
</dbReference>
<dbReference type="PROSITE" id="PS50043">
    <property type="entry name" value="HTH_LUXR_2"/>
    <property type="match status" value="1"/>
</dbReference>
<dbReference type="EMBL" id="JBBAYM010000007">
    <property type="protein sequence ID" value="MEI5610023.1"/>
    <property type="molecule type" value="Genomic_DNA"/>
</dbReference>
<dbReference type="Gene3D" id="1.10.10.10">
    <property type="entry name" value="Winged helix-like DNA-binding domain superfamily/Winged helix DNA-binding domain"/>
    <property type="match status" value="1"/>
</dbReference>
<dbReference type="SUPFAM" id="SSF46894">
    <property type="entry name" value="C-terminal effector domain of the bipartite response regulators"/>
    <property type="match status" value="1"/>
</dbReference>
<dbReference type="InterPro" id="IPR016032">
    <property type="entry name" value="Sig_transdc_resp-reg_C-effctor"/>
</dbReference>
<accession>A0ABU8GA14</accession>
<evidence type="ECO:0000259" key="4">
    <source>
        <dbReference type="PROSITE" id="PS50043"/>
    </source>
</evidence>
<dbReference type="PANTHER" id="PTHR44688:SF25">
    <property type="entry name" value="HTH LUXR-TYPE DOMAIN-CONTAINING PROTEIN"/>
    <property type="match status" value="1"/>
</dbReference>
<evidence type="ECO:0000313" key="5">
    <source>
        <dbReference type="EMBL" id="MEI5610023.1"/>
    </source>
</evidence>
<keyword evidence="1" id="KW-0805">Transcription regulation</keyword>
<keyword evidence="3" id="KW-0804">Transcription</keyword>
<dbReference type="Pfam" id="PF00196">
    <property type="entry name" value="GerE"/>
    <property type="match status" value="1"/>
</dbReference>